<feature type="compositionally biased region" description="Basic and acidic residues" evidence="1">
    <location>
        <begin position="106"/>
        <end position="115"/>
    </location>
</feature>
<comment type="caution">
    <text evidence="2">The sequence shown here is derived from an EMBL/GenBank/DDBJ whole genome shotgun (WGS) entry which is preliminary data.</text>
</comment>
<feature type="region of interest" description="Disordered" evidence="1">
    <location>
        <begin position="1"/>
        <end position="115"/>
    </location>
</feature>
<dbReference type="Proteomes" id="UP000265618">
    <property type="component" value="Unassembled WGS sequence"/>
</dbReference>
<reference evidence="2 3" key="1">
    <citation type="journal article" date="2018" name="PLoS ONE">
        <title>The draft genome of Kipferlia bialata reveals reductive genome evolution in fornicate parasites.</title>
        <authorList>
            <person name="Tanifuji G."/>
            <person name="Takabayashi S."/>
            <person name="Kume K."/>
            <person name="Takagi M."/>
            <person name="Nakayama T."/>
            <person name="Kamikawa R."/>
            <person name="Inagaki Y."/>
            <person name="Hashimoto T."/>
        </authorList>
    </citation>
    <scope>NUCLEOTIDE SEQUENCE [LARGE SCALE GENOMIC DNA]</scope>
    <source>
        <strain evidence="2">NY0173</strain>
    </source>
</reference>
<accession>A0A9K3D794</accession>
<feature type="compositionally biased region" description="Basic and acidic residues" evidence="1">
    <location>
        <begin position="48"/>
        <end position="76"/>
    </location>
</feature>
<feature type="compositionally biased region" description="Basic and acidic residues" evidence="1">
    <location>
        <begin position="7"/>
        <end position="27"/>
    </location>
</feature>
<keyword evidence="3" id="KW-1185">Reference proteome</keyword>
<dbReference type="EMBL" id="BDIP01004484">
    <property type="protein sequence ID" value="GIQ88885.1"/>
    <property type="molecule type" value="Genomic_DNA"/>
</dbReference>
<protein>
    <submittedName>
        <fullName evidence="2">Uncharacterized protein</fullName>
    </submittedName>
</protein>
<evidence type="ECO:0000313" key="3">
    <source>
        <dbReference type="Proteomes" id="UP000265618"/>
    </source>
</evidence>
<evidence type="ECO:0000256" key="1">
    <source>
        <dbReference type="SAM" id="MobiDB-lite"/>
    </source>
</evidence>
<organism evidence="2 3">
    <name type="scientific">Kipferlia bialata</name>
    <dbReference type="NCBI Taxonomy" id="797122"/>
    <lineage>
        <taxon>Eukaryota</taxon>
        <taxon>Metamonada</taxon>
        <taxon>Carpediemonas-like organisms</taxon>
        <taxon>Kipferlia</taxon>
    </lineage>
</organism>
<dbReference type="AlphaFoldDB" id="A0A9K3D794"/>
<sequence>MTTGGERGLDTVKRVQRETAAEREARLFAESLMMEVDPDAPEAEAEGEGEKEKDDTNKTARERQREAESKRAKERGEDSEEEDTLLSTVLADARRRASSAYLRAKSVKDNETEMK</sequence>
<proteinExistence type="predicted"/>
<feature type="compositionally biased region" description="Acidic residues" evidence="1">
    <location>
        <begin position="36"/>
        <end position="47"/>
    </location>
</feature>
<evidence type="ECO:0000313" key="2">
    <source>
        <dbReference type="EMBL" id="GIQ88885.1"/>
    </source>
</evidence>
<name>A0A9K3D794_9EUKA</name>
<gene>
    <name evidence="2" type="ORF">KIPB_011234</name>
</gene>